<reference evidence="2 3" key="1">
    <citation type="submission" date="2022-05" db="EMBL/GenBank/DDBJ databases">
        <authorList>
            <person name="Jo J.-H."/>
            <person name="Im W.-T."/>
        </authorList>
    </citation>
    <scope>NUCLEOTIDE SEQUENCE [LARGE SCALE GENOMIC DNA]</scope>
    <source>
        <strain evidence="2 3">NSE70-1</strain>
    </source>
</reference>
<evidence type="ECO:0000313" key="3">
    <source>
        <dbReference type="Proteomes" id="UP001203410"/>
    </source>
</evidence>
<comment type="caution">
    <text evidence="2">The sequence shown here is derived from an EMBL/GenBank/DDBJ whole genome shotgun (WGS) entry which is preliminary data.</text>
</comment>
<feature type="transmembrane region" description="Helical" evidence="1">
    <location>
        <begin position="55"/>
        <end position="75"/>
    </location>
</feature>
<dbReference type="EMBL" id="JAMGBA010000002">
    <property type="protein sequence ID" value="MCL6699350.1"/>
    <property type="molecule type" value="Genomic_DNA"/>
</dbReference>
<keyword evidence="1" id="KW-0472">Membrane</keyword>
<feature type="transmembrane region" description="Helical" evidence="1">
    <location>
        <begin position="120"/>
        <end position="141"/>
    </location>
</feature>
<gene>
    <name evidence="2" type="ORF">LZ496_11235</name>
</gene>
<protein>
    <recommendedName>
        <fullName evidence="4">DUF1440 domain-containing protein</fullName>
    </recommendedName>
</protein>
<feature type="transmembrane region" description="Helical" evidence="1">
    <location>
        <begin position="87"/>
        <end position="108"/>
    </location>
</feature>
<keyword evidence="1" id="KW-0812">Transmembrane</keyword>
<organism evidence="2 3">
    <name type="scientific">Sphingomonas caseinilyticus</name>
    <dbReference type="NCBI Taxonomy" id="2908205"/>
    <lineage>
        <taxon>Bacteria</taxon>
        <taxon>Pseudomonadati</taxon>
        <taxon>Pseudomonadota</taxon>
        <taxon>Alphaproteobacteria</taxon>
        <taxon>Sphingomonadales</taxon>
        <taxon>Sphingomonadaceae</taxon>
        <taxon>Sphingomonas</taxon>
    </lineage>
</organism>
<evidence type="ECO:0000256" key="1">
    <source>
        <dbReference type="SAM" id="Phobius"/>
    </source>
</evidence>
<evidence type="ECO:0008006" key="4">
    <source>
        <dbReference type="Google" id="ProtNLM"/>
    </source>
</evidence>
<dbReference type="RefSeq" id="WP_249904769.1">
    <property type="nucleotide sequence ID" value="NZ_JAMGBA010000002.1"/>
</dbReference>
<proteinExistence type="predicted"/>
<keyword evidence="1" id="KW-1133">Transmembrane helix</keyword>
<keyword evidence="3" id="KW-1185">Reference proteome</keyword>
<dbReference type="Proteomes" id="UP001203410">
    <property type="component" value="Unassembled WGS sequence"/>
</dbReference>
<sequence>MGRTIAMATLVAGALDILYAALMSSIFGRGPASMLRTVASGPFPGATEWGATGSILGLVVHFVLMAIMAACFVIAARNWPAVIAKPIHAGVAYGLITYVVMNWIVVPIRFDSPLPPQTRAIVSQLFAHIALVGIPIALITAKNLRGRLIA</sequence>
<name>A0ABT0RWE3_9SPHN</name>
<evidence type="ECO:0000313" key="2">
    <source>
        <dbReference type="EMBL" id="MCL6699350.1"/>
    </source>
</evidence>
<accession>A0ABT0RWE3</accession>